<dbReference type="InterPro" id="IPR000587">
    <property type="entry name" value="Creatinase_N"/>
</dbReference>
<dbReference type="SUPFAM" id="SSF53092">
    <property type="entry name" value="Creatinase/prolidase N-terminal domain"/>
    <property type="match status" value="1"/>
</dbReference>
<dbReference type="SUPFAM" id="SSF55920">
    <property type="entry name" value="Creatinase/aminopeptidase"/>
    <property type="match status" value="1"/>
</dbReference>
<evidence type="ECO:0000259" key="1">
    <source>
        <dbReference type="Pfam" id="PF00557"/>
    </source>
</evidence>
<dbReference type="Pfam" id="PF01321">
    <property type="entry name" value="Creatinase_N"/>
    <property type="match status" value="1"/>
</dbReference>
<dbReference type="InterPro" id="IPR001714">
    <property type="entry name" value="Pept_M24_MAP"/>
</dbReference>
<evidence type="ECO:0000313" key="3">
    <source>
        <dbReference type="EMBL" id="MBN8431663.1"/>
    </source>
</evidence>
<reference evidence="3 4" key="1">
    <citation type="submission" date="2020-12" db="EMBL/GenBank/DDBJ databases">
        <title>Oil enriched cultivation method for isolating marine PHA-producing bacteria.</title>
        <authorList>
            <person name="Zheng W."/>
            <person name="Yu S."/>
            <person name="Huang Y."/>
        </authorList>
    </citation>
    <scope>NUCLEOTIDE SEQUENCE [LARGE SCALE GENOMIC DNA]</scope>
    <source>
        <strain evidence="3 4">SN0-2</strain>
    </source>
</reference>
<dbReference type="InterPro" id="IPR000994">
    <property type="entry name" value="Pept_M24"/>
</dbReference>
<accession>A0ABS3E8L8</accession>
<dbReference type="Pfam" id="PF00557">
    <property type="entry name" value="Peptidase_M24"/>
    <property type="match status" value="1"/>
</dbReference>
<sequence length="365" mass="39816">MTRLNQLQTSFPDFGIDGILITSMPNIRYLSGFASDEPGVASLLVTDTAAFLITDYRFDEQAQEQCAASGTEVVVRDRAHETLGQTIRRLTSDAGTTRLGFEQDRLSYTQWQSITQDLNSGTEGFQPLSGIVERLRRKKDPTELQHMRKAAALADASLDQLIGLLRPGMSEREAAVELEYALMKRGSEGFAFPTIFASGPRSSLPHGMPSNRVLQAGDMVTIDFGAVVEGYRSDMTRTLVIGKASAQQREVYALVQEAQRLGVESVAAGIPCSEPAQIVARFLGQSPYARFAGDGLGHAIGLETHERPYFTDTEATLLEAGFVMTVEPGIYIPGWGGVRIEDDILVQAQGSESLTTFTRELIEIA</sequence>
<dbReference type="InterPro" id="IPR050659">
    <property type="entry name" value="Peptidase_M24B"/>
</dbReference>
<evidence type="ECO:0000259" key="2">
    <source>
        <dbReference type="Pfam" id="PF01321"/>
    </source>
</evidence>
<dbReference type="Gene3D" id="3.40.350.10">
    <property type="entry name" value="Creatinase/prolidase N-terminal domain"/>
    <property type="match status" value="1"/>
</dbReference>
<name>A0ABS3E8L8_9GAMM</name>
<keyword evidence="3" id="KW-0031">Aminopeptidase</keyword>
<feature type="domain" description="Peptidase M24" evidence="1">
    <location>
        <begin position="146"/>
        <end position="347"/>
    </location>
</feature>
<dbReference type="PRINTS" id="PR00599">
    <property type="entry name" value="MAPEPTIDASE"/>
</dbReference>
<organism evidence="3 4">
    <name type="scientific">Microbulbifer salipaludis</name>
    <dbReference type="NCBI Taxonomy" id="187980"/>
    <lineage>
        <taxon>Bacteria</taxon>
        <taxon>Pseudomonadati</taxon>
        <taxon>Pseudomonadota</taxon>
        <taxon>Gammaproteobacteria</taxon>
        <taxon>Cellvibrionales</taxon>
        <taxon>Microbulbiferaceae</taxon>
        <taxon>Microbulbifer</taxon>
    </lineage>
</organism>
<evidence type="ECO:0000313" key="4">
    <source>
        <dbReference type="Proteomes" id="UP000664293"/>
    </source>
</evidence>
<dbReference type="Gene3D" id="3.90.230.10">
    <property type="entry name" value="Creatinase/methionine aminopeptidase superfamily"/>
    <property type="match status" value="1"/>
</dbReference>
<dbReference type="EMBL" id="JAEKJR010000002">
    <property type="protein sequence ID" value="MBN8431663.1"/>
    <property type="molecule type" value="Genomic_DNA"/>
</dbReference>
<dbReference type="Proteomes" id="UP000664293">
    <property type="component" value="Unassembled WGS sequence"/>
</dbReference>
<dbReference type="RefSeq" id="WP_207002563.1">
    <property type="nucleotide sequence ID" value="NZ_JAEKJR010000002.1"/>
</dbReference>
<dbReference type="InterPro" id="IPR036005">
    <property type="entry name" value="Creatinase/aminopeptidase-like"/>
</dbReference>
<dbReference type="InterPro" id="IPR029149">
    <property type="entry name" value="Creatin/AminoP/Spt16_N"/>
</dbReference>
<comment type="caution">
    <text evidence="3">The sequence shown here is derived from an EMBL/GenBank/DDBJ whole genome shotgun (WGS) entry which is preliminary data.</text>
</comment>
<keyword evidence="3" id="KW-0645">Protease</keyword>
<protein>
    <submittedName>
        <fullName evidence="3">Aminopeptidase P family protein</fullName>
    </submittedName>
</protein>
<keyword evidence="3" id="KW-0378">Hydrolase</keyword>
<dbReference type="GO" id="GO:0004177">
    <property type="term" value="F:aminopeptidase activity"/>
    <property type="evidence" value="ECO:0007669"/>
    <property type="project" value="UniProtKB-KW"/>
</dbReference>
<feature type="domain" description="Creatinase N-terminal" evidence="2">
    <location>
        <begin position="3"/>
        <end position="136"/>
    </location>
</feature>
<dbReference type="PANTHER" id="PTHR46112:SF3">
    <property type="entry name" value="AMINOPEPTIDASE YPDF"/>
    <property type="match status" value="1"/>
</dbReference>
<gene>
    <name evidence="3" type="ORF">JF535_12450</name>
</gene>
<keyword evidence="4" id="KW-1185">Reference proteome</keyword>
<dbReference type="PANTHER" id="PTHR46112">
    <property type="entry name" value="AMINOPEPTIDASE"/>
    <property type="match status" value="1"/>
</dbReference>
<proteinExistence type="predicted"/>